<dbReference type="PANTHER" id="PTHR35176:SF6">
    <property type="entry name" value="HEME OXYGENASE HI_0854-RELATED"/>
    <property type="match status" value="1"/>
</dbReference>
<dbReference type="Pfam" id="PF01243">
    <property type="entry name" value="PNPOx_N"/>
    <property type="match status" value="1"/>
</dbReference>
<dbReference type="NCBIfam" id="TIGR03618">
    <property type="entry name" value="Rv1155_F420"/>
    <property type="match status" value="1"/>
</dbReference>
<dbReference type="InterPro" id="IPR019920">
    <property type="entry name" value="F420-binding_dom_put"/>
</dbReference>
<evidence type="ECO:0000313" key="4">
    <source>
        <dbReference type="Proteomes" id="UP001596138"/>
    </source>
</evidence>
<keyword evidence="4" id="KW-1185">Reference proteome</keyword>
<keyword evidence="1 3" id="KW-0560">Oxidoreductase</keyword>
<feature type="domain" description="Pyridoxamine 5'-phosphate oxidase N-terminal" evidence="2">
    <location>
        <begin position="5"/>
        <end position="128"/>
    </location>
</feature>
<comment type="caution">
    <text evidence="3">The sequence shown here is derived from an EMBL/GenBank/DDBJ whole genome shotgun (WGS) entry which is preliminary data.</text>
</comment>
<dbReference type="EC" id="1.-.-.-" evidence="3"/>
<evidence type="ECO:0000256" key="1">
    <source>
        <dbReference type="ARBA" id="ARBA00023002"/>
    </source>
</evidence>
<name>A0ABW1T4S0_9ACTN</name>
<dbReference type="InterPro" id="IPR012349">
    <property type="entry name" value="Split_barrel_FMN-bd"/>
</dbReference>
<dbReference type="Proteomes" id="UP001596138">
    <property type="component" value="Unassembled WGS sequence"/>
</dbReference>
<accession>A0ABW1T4S0</accession>
<protein>
    <submittedName>
        <fullName evidence="3">PPOX class F420-dependent oxidoreductase</fullName>
        <ecNumber evidence="3">1.-.-.-</ecNumber>
    </submittedName>
</protein>
<dbReference type="SUPFAM" id="SSF50475">
    <property type="entry name" value="FMN-binding split barrel"/>
    <property type="match status" value="1"/>
</dbReference>
<proteinExistence type="predicted"/>
<evidence type="ECO:0000259" key="2">
    <source>
        <dbReference type="Pfam" id="PF01243"/>
    </source>
</evidence>
<sequence>MTATMSDAARELFAHREYVTLATIEADGQPHLSVVWATLDGDDILVSTVEGRRKHVNLVRDPRATVLLMPHGRPWIYLEVRGHVTMTREGGRELIETLSRKYTQDDRYSFDDGTDNVRVVVRITPYKVIEYDGLA</sequence>
<dbReference type="EMBL" id="JBHSTI010000009">
    <property type="protein sequence ID" value="MFC6239259.1"/>
    <property type="molecule type" value="Genomic_DNA"/>
</dbReference>
<dbReference type="InterPro" id="IPR011576">
    <property type="entry name" value="Pyridox_Oxase_N"/>
</dbReference>
<dbReference type="Gene3D" id="2.30.110.10">
    <property type="entry name" value="Electron Transport, Fmn-binding Protein, Chain A"/>
    <property type="match status" value="1"/>
</dbReference>
<gene>
    <name evidence="3" type="ORF">ACFQGU_15375</name>
</gene>
<dbReference type="RefSeq" id="WP_386768387.1">
    <property type="nucleotide sequence ID" value="NZ_JBHSTI010000009.1"/>
</dbReference>
<reference evidence="4" key="1">
    <citation type="journal article" date="2019" name="Int. J. Syst. Evol. Microbiol.">
        <title>The Global Catalogue of Microorganisms (GCM) 10K type strain sequencing project: providing services to taxonomists for standard genome sequencing and annotation.</title>
        <authorList>
            <consortium name="The Broad Institute Genomics Platform"/>
            <consortium name="The Broad Institute Genome Sequencing Center for Infectious Disease"/>
            <person name="Wu L."/>
            <person name="Ma J."/>
        </authorList>
    </citation>
    <scope>NUCLEOTIDE SEQUENCE [LARGE SCALE GENOMIC DNA]</scope>
    <source>
        <strain evidence="4">CGMCC 4.7317</strain>
    </source>
</reference>
<evidence type="ECO:0000313" key="3">
    <source>
        <dbReference type="EMBL" id="MFC6239259.1"/>
    </source>
</evidence>
<organism evidence="3 4">
    <name type="scientific">Longivirga aurantiaca</name>
    <dbReference type="NCBI Taxonomy" id="1837743"/>
    <lineage>
        <taxon>Bacteria</taxon>
        <taxon>Bacillati</taxon>
        <taxon>Actinomycetota</taxon>
        <taxon>Actinomycetes</taxon>
        <taxon>Sporichthyales</taxon>
        <taxon>Sporichthyaceae</taxon>
        <taxon>Longivirga</taxon>
    </lineage>
</organism>
<dbReference type="PANTHER" id="PTHR35176">
    <property type="entry name" value="HEME OXYGENASE HI_0854-RELATED"/>
    <property type="match status" value="1"/>
</dbReference>
<dbReference type="GO" id="GO:0016491">
    <property type="term" value="F:oxidoreductase activity"/>
    <property type="evidence" value="ECO:0007669"/>
    <property type="project" value="UniProtKB-KW"/>
</dbReference>
<dbReference type="InterPro" id="IPR052019">
    <property type="entry name" value="F420H2_bilvrd_red/Heme_oxyg"/>
</dbReference>